<dbReference type="PANTHER" id="PTHR44942">
    <property type="entry name" value="METHYLTRANSF_11 DOMAIN-CONTAINING PROTEIN"/>
    <property type="match status" value="1"/>
</dbReference>
<dbReference type="GO" id="GO:0032259">
    <property type="term" value="P:methylation"/>
    <property type="evidence" value="ECO:0007669"/>
    <property type="project" value="UniProtKB-KW"/>
</dbReference>
<dbReference type="SUPFAM" id="SSF53335">
    <property type="entry name" value="S-adenosyl-L-methionine-dependent methyltransferases"/>
    <property type="match status" value="1"/>
</dbReference>
<protein>
    <submittedName>
        <fullName evidence="5">Methyltransferase type 11</fullName>
    </submittedName>
</protein>
<dbReference type="OrthoDB" id="9797252at2"/>
<dbReference type="CDD" id="cd02440">
    <property type="entry name" value="AdoMet_MTases"/>
    <property type="match status" value="1"/>
</dbReference>
<evidence type="ECO:0000313" key="5">
    <source>
        <dbReference type="EMBL" id="GEK18899.1"/>
    </source>
</evidence>
<dbReference type="EMBL" id="BJUA01000014">
    <property type="protein sequence ID" value="GEK18899.1"/>
    <property type="molecule type" value="Genomic_DNA"/>
</dbReference>
<dbReference type="Proteomes" id="UP000321386">
    <property type="component" value="Unassembled WGS sequence"/>
</dbReference>
<evidence type="ECO:0000313" key="6">
    <source>
        <dbReference type="Proteomes" id="UP000321386"/>
    </source>
</evidence>
<dbReference type="InterPro" id="IPR029063">
    <property type="entry name" value="SAM-dependent_MTases_sf"/>
</dbReference>
<dbReference type="InterPro" id="IPR013216">
    <property type="entry name" value="Methyltransf_11"/>
</dbReference>
<dbReference type="GO" id="GO:0008757">
    <property type="term" value="F:S-adenosylmethionine-dependent methyltransferase activity"/>
    <property type="evidence" value="ECO:0007669"/>
    <property type="project" value="InterPro"/>
</dbReference>
<sequence>MVDPGHFERHAAIYDDARPPYPRELWAALESGGYLVPGRRVLELGAGSGQATGPMLAAGLHVTAVEPGRELAARLHAAHPDATVVVGRAEDLDLDEDAFDLVVAATSIHWLDLDVVLPKVRDALAPGGALLVWRNVFGDLSIRTPFRDRVHGIARARTRPPRPGPDAEDVDVTAAELTRSGLFEIAEVRRFAWDVDMGTEQIRRLFTTFSDWTPDEVDAAARAVDELGGTVREHYLSWLIALHPTPPPATP</sequence>
<keyword evidence="2 5" id="KW-0489">Methyltransferase</keyword>
<keyword evidence="3 5" id="KW-0808">Transferase</keyword>
<evidence type="ECO:0000256" key="1">
    <source>
        <dbReference type="ARBA" id="ARBA00008361"/>
    </source>
</evidence>
<evidence type="ECO:0000256" key="3">
    <source>
        <dbReference type="ARBA" id="ARBA00022679"/>
    </source>
</evidence>
<comment type="similarity">
    <text evidence="1">Belongs to the methyltransferase superfamily.</text>
</comment>
<feature type="domain" description="Methyltransferase type 11" evidence="4">
    <location>
        <begin position="42"/>
        <end position="131"/>
    </location>
</feature>
<reference evidence="5 6" key="1">
    <citation type="submission" date="2019-07" db="EMBL/GenBank/DDBJ databases">
        <title>Whole genome shotgun sequence of Cellulomonas persica NBRC 101101.</title>
        <authorList>
            <person name="Hosoyama A."/>
            <person name="Uohara A."/>
            <person name="Ohji S."/>
            <person name="Ichikawa N."/>
        </authorList>
    </citation>
    <scope>NUCLEOTIDE SEQUENCE [LARGE SCALE GENOMIC DNA]</scope>
    <source>
        <strain evidence="5 6">NBRC 101101</strain>
    </source>
</reference>
<evidence type="ECO:0000256" key="2">
    <source>
        <dbReference type="ARBA" id="ARBA00022603"/>
    </source>
</evidence>
<dbReference type="AlphaFoldDB" id="A0A510UWG5"/>
<dbReference type="Pfam" id="PF08241">
    <property type="entry name" value="Methyltransf_11"/>
    <property type="match status" value="1"/>
</dbReference>
<dbReference type="PANTHER" id="PTHR44942:SF4">
    <property type="entry name" value="METHYLTRANSFERASE TYPE 11 DOMAIN-CONTAINING PROTEIN"/>
    <property type="match status" value="1"/>
</dbReference>
<gene>
    <name evidence="5" type="ORF">CPE01_26320</name>
</gene>
<dbReference type="Gene3D" id="3.40.50.150">
    <property type="entry name" value="Vaccinia Virus protein VP39"/>
    <property type="match status" value="1"/>
</dbReference>
<organism evidence="5 6">
    <name type="scientific">Cellulomonas persica</name>
    <dbReference type="NCBI Taxonomy" id="76861"/>
    <lineage>
        <taxon>Bacteria</taxon>
        <taxon>Bacillati</taxon>
        <taxon>Actinomycetota</taxon>
        <taxon>Actinomycetes</taxon>
        <taxon>Micrococcales</taxon>
        <taxon>Cellulomonadaceae</taxon>
        <taxon>Cellulomonas</taxon>
    </lineage>
</organism>
<dbReference type="InterPro" id="IPR051052">
    <property type="entry name" value="Diverse_substrate_MTase"/>
</dbReference>
<proteinExistence type="inferred from homology"/>
<accession>A0A510UWG5</accession>
<dbReference type="RefSeq" id="WP_146807290.1">
    <property type="nucleotide sequence ID" value="NZ_BJUA01000014.1"/>
</dbReference>
<name>A0A510UWG5_9CELL</name>
<keyword evidence="6" id="KW-1185">Reference proteome</keyword>
<comment type="caution">
    <text evidence="5">The sequence shown here is derived from an EMBL/GenBank/DDBJ whole genome shotgun (WGS) entry which is preliminary data.</text>
</comment>
<evidence type="ECO:0000259" key="4">
    <source>
        <dbReference type="Pfam" id="PF08241"/>
    </source>
</evidence>